<keyword evidence="11 17" id="KW-0479">Metal-binding</keyword>
<dbReference type="Pfam" id="PF02574">
    <property type="entry name" value="S-methyl_trans"/>
    <property type="match status" value="1"/>
</dbReference>
<gene>
    <name evidence="20" type="ORF">HK100_001577</name>
</gene>
<dbReference type="EC" id="2.1.1.13" evidence="5"/>
<feature type="binding site" evidence="17">
    <location>
        <position position="326"/>
    </location>
    <ligand>
        <name>Zn(2+)</name>
        <dbReference type="ChEBI" id="CHEBI:29105"/>
    </ligand>
</feature>
<evidence type="ECO:0000256" key="8">
    <source>
        <dbReference type="ARBA" id="ARBA00022628"/>
    </source>
</evidence>
<feature type="binding site" evidence="17">
    <location>
        <position position="327"/>
    </location>
    <ligand>
        <name>Zn(2+)</name>
        <dbReference type="ChEBI" id="CHEBI:29105"/>
    </ligand>
</feature>
<evidence type="ECO:0000256" key="17">
    <source>
        <dbReference type="PROSITE-ProRule" id="PRU00333"/>
    </source>
</evidence>
<dbReference type="SUPFAM" id="SSF51717">
    <property type="entry name" value="Dihydropteroate synthetase-like"/>
    <property type="match status" value="1"/>
</dbReference>
<comment type="cofactor">
    <cofactor evidence="1 17">
        <name>Zn(2+)</name>
        <dbReference type="ChEBI" id="CHEBI:29105"/>
    </cofactor>
</comment>
<dbReference type="EMBL" id="JADGJH010001346">
    <property type="protein sequence ID" value="KAJ3114700.1"/>
    <property type="molecule type" value="Genomic_DNA"/>
</dbReference>
<dbReference type="FunFam" id="3.20.20.330:FF:000001">
    <property type="entry name" value="Methionine synthase"/>
    <property type="match status" value="1"/>
</dbReference>
<comment type="similarity">
    <text evidence="4">Belongs to the vitamin-B12 dependent methionine synthase family.</text>
</comment>
<dbReference type="Gene3D" id="3.20.20.330">
    <property type="entry name" value="Homocysteine-binding-like domain"/>
    <property type="match status" value="1"/>
</dbReference>
<dbReference type="PANTHER" id="PTHR45833">
    <property type="entry name" value="METHIONINE SYNTHASE"/>
    <property type="match status" value="1"/>
</dbReference>
<evidence type="ECO:0000256" key="3">
    <source>
        <dbReference type="ARBA" id="ARBA00005178"/>
    </source>
</evidence>
<evidence type="ECO:0000256" key="15">
    <source>
        <dbReference type="ARBA" id="ARBA00030163"/>
    </source>
</evidence>
<dbReference type="Gene3D" id="3.20.20.20">
    <property type="entry name" value="Dihydropteroate synthase-like"/>
    <property type="match status" value="1"/>
</dbReference>
<organism evidence="20 21">
    <name type="scientific">Physocladia obscura</name>
    <dbReference type="NCBI Taxonomy" id="109957"/>
    <lineage>
        <taxon>Eukaryota</taxon>
        <taxon>Fungi</taxon>
        <taxon>Fungi incertae sedis</taxon>
        <taxon>Chytridiomycota</taxon>
        <taxon>Chytridiomycota incertae sedis</taxon>
        <taxon>Chytridiomycetes</taxon>
        <taxon>Chytridiales</taxon>
        <taxon>Chytriomycetaceae</taxon>
        <taxon>Physocladia</taxon>
    </lineage>
</organism>
<evidence type="ECO:0000256" key="6">
    <source>
        <dbReference type="ARBA" id="ARBA00022603"/>
    </source>
</evidence>
<dbReference type="GO" id="GO:0008705">
    <property type="term" value="F:methionine synthase activity"/>
    <property type="evidence" value="ECO:0007669"/>
    <property type="project" value="UniProtKB-EC"/>
</dbReference>
<evidence type="ECO:0000256" key="1">
    <source>
        <dbReference type="ARBA" id="ARBA00001947"/>
    </source>
</evidence>
<evidence type="ECO:0000256" key="4">
    <source>
        <dbReference type="ARBA" id="ARBA00010398"/>
    </source>
</evidence>
<sequence length="648" mass="71164">MSGGEHAVGKEPGKGTRTLEYLKKTCRERVMLIDGAMGTMVQRFNFTEEQVRGERFLNHPKDVLRGNNEMLSLTQPEAIMEIHRRYLIAGADMIETNTFSGTTIAQADYLMEEFVYEMNKISAEIAKKVCDEITVLEPNKPRFVVGAIGPTNKTASISPSPRDPSFRDITFDELVAAYIQQVEGLLDGGADILMVETIFDTLNAKAALYAIDVVVDEKGYDRVPVFISGTIVDQSGRTLSGQTSESFVTSLRNSNPFAIGVNCAMGADQMLPFIQNISKLTDTFTICYPNAGLPNTFREYEESPDQMAKKLVPFAELGFVNIVGGCCGTTPEHIKAIYDAIKGIKPRIPPTINRDSLLVCGLETYRKGNWDAFCNVGQRCNISRSSIFAKSINTDAYEAALAIARAQIVSGAQIIDVNMDGSLIDSKIAMIKFLNYIATDPIVAKVSIMIDSSNFDVIVAGLKSIQGKAIVNSISLKDGKEAFVQKAKIIKRFGAAVIVLAIDENGFSCEPDRKFAACKRAYDILVQEIGFHPADIIFDPVITRLSKDDSNCAVEVINICLRIKTELPRAKICGGVSNLSISFKGKQLIRRALHAVFLLHATKAGMGLGIVNTDYLSSQLEIPKDLVQLCEDLIWNRKPTQTTENTEI</sequence>
<comment type="caution">
    <text evidence="20">The sequence shown here is derived from an EMBL/GenBank/DDBJ whole genome shotgun (WGS) entry which is preliminary data.</text>
</comment>
<dbReference type="InterPro" id="IPR011005">
    <property type="entry name" value="Dihydropteroate_synth-like_sf"/>
</dbReference>
<proteinExistence type="inferred from homology"/>
<evidence type="ECO:0000256" key="2">
    <source>
        <dbReference type="ARBA" id="ARBA00001956"/>
    </source>
</evidence>
<dbReference type="PROSITE" id="PS50972">
    <property type="entry name" value="PTERIN_BINDING"/>
    <property type="match status" value="1"/>
</dbReference>
<dbReference type="GO" id="GO:0050667">
    <property type="term" value="P:homocysteine metabolic process"/>
    <property type="evidence" value="ECO:0007669"/>
    <property type="project" value="TreeGrafter"/>
</dbReference>
<keyword evidence="6 17" id="KW-0489">Methyltransferase</keyword>
<dbReference type="PROSITE" id="PS50970">
    <property type="entry name" value="HCY"/>
    <property type="match status" value="1"/>
</dbReference>
<dbReference type="Proteomes" id="UP001211907">
    <property type="component" value="Unassembled WGS sequence"/>
</dbReference>
<feature type="binding site" evidence="17">
    <location>
        <position position="263"/>
    </location>
    <ligand>
        <name>Zn(2+)</name>
        <dbReference type="ChEBI" id="CHEBI:29105"/>
    </ligand>
</feature>
<comment type="cofactor">
    <cofactor evidence="2">
        <name>methylcob(III)alamin</name>
        <dbReference type="ChEBI" id="CHEBI:28115"/>
    </cofactor>
</comment>
<dbReference type="PANTHER" id="PTHR45833:SF1">
    <property type="entry name" value="METHIONINE SYNTHASE"/>
    <property type="match status" value="1"/>
</dbReference>
<dbReference type="SUPFAM" id="SSF82282">
    <property type="entry name" value="Homocysteine S-methyltransferase"/>
    <property type="match status" value="1"/>
</dbReference>
<evidence type="ECO:0000256" key="14">
    <source>
        <dbReference type="ARBA" id="ARBA00023285"/>
    </source>
</evidence>
<dbReference type="GO" id="GO:0005829">
    <property type="term" value="C:cytosol"/>
    <property type="evidence" value="ECO:0007669"/>
    <property type="project" value="TreeGrafter"/>
</dbReference>
<evidence type="ECO:0000256" key="13">
    <source>
        <dbReference type="ARBA" id="ARBA00023167"/>
    </source>
</evidence>
<comment type="pathway">
    <text evidence="3">Amino-acid biosynthesis; L-methionine biosynthesis via de novo pathway; L-methionine from L-homocysteine (MetH route): step 1/1.</text>
</comment>
<name>A0AAD5XBQ3_9FUNG</name>
<dbReference type="GO" id="GO:0031419">
    <property type="term" value="F:cobalamin binding"/>
    <property type="evidence" value="ECO:0007669"/>
    <property type="project" value="UniProtKB-KW"/>
</dbReference>
<dbReference type="InterPro" id="IPR000489">
    <property type="entry name" value="Pterin-binding_dom"/>
</dbReference>
<evidence type="ECO:0000256" key="5">
    <source>
        <dbReference type="ARBA" id="ARBA00012032"/>
    </source>
</evidence>
<keyword evidence="10" id="KW-0949">S-adenosyl-L-methionine</keyword>
<dbReference type="GO" id="GO:0046872">
    <property type="term" value="F:metal ion binding"/>
    <property type="evidence" value="ECO:0007669"/>
    <property type="project" value="UniProtKB-KW"/>
</dbReference>
<dbReference type="GO" id="GO:0032259">
    <property type="term" value="P:methylation"/>
    <property type="evidence" value="ECO:0007669"/>
    <property type="project" value="UniProtKB-KW"/>
</dbReference>
<keyword evidence="9 17" id="KW-0808">Transferase</keyword>
<evidence type="ECO:0000313" key="20">
    <source>
        <dbReference type="EMBL" id="KAJ3114700.1"/>
    </source>
</evidence>
<protein>
    <recommendedName>
        <fullName evidence="5">methionine synthase</fullName>
        <ecNumber evidence="5">2.1.1.13</ecNumber>
    </recommendedName>
    <alternativeName>
        <fullName evidence="16">5-methyltetrahydrofolate--homocysteine methyltransferase</fullName>
    </alternativeName>
    <alternativeName>
        <fullName evidence="15">Vitamin-B12 dependent methionine synthase</fullName>
    </alternativeName>
</protein>
<evidence type="ECO:0000256" key="11">
    <source>
        <dbReference type="ARBA" id="ARBA00022723"/>
    </source>
</evidence>
<dbReference type="InterPro" id="IPR003726">
    <property type="entry name" value="HCY_dom"/>
</dbReference>
<evidence type="ECO:0000256" key="10">
    <source>
        <dbReference type="ARBA" id="ARBA00022691"/>
    </source>
</evidence>
<dbReference type="FunFam" id="3.20.20.20:FF:000002">
    <property type="entry name" value="Methionine synthase"/>
    <property type="match status" value="1"/>
</dbReference>
<keyword evidence="7" id="KW-0028">Amino-acid biosynthesis</keyword>
<evidence type="ECO:0000256" key="16">
    <source>
        <dbReference type="ARBA" id="ARBA00031040"/>
    </source>
</evidence>
<dbReference type="AlphaFoldDB" id="A0AAD5XBQ3"/>
<keyword evidence="21" id="KW-1185">Reference proteome</keyword>
<evidence type="ECO:0000256" key="7">
    <source>
        <dbReference type="ARBA" id="ARBA00022605"/>
    </source>
</evidence>
<evidence type="ECO:0000256" key="9">
    <source>
        <dbReference type="ARBA" id="ARBA00022679"/>
    </source>
</evidence>
<feature type="domain" description="Pterin-binding" evidence="19">
    <location>
        <begin position="373"/>
        <end position="635"/>
    </location>
</feature>
<reference evidence="20" key="1">
    <citation type="submission" date="2020-05" db="EMBL/GenBank/DDBJ databases">
        <title>Phylogenomic resolution of chytrid fungi.</title>
        <authorList>
            <person name="Stajich J.E."/>
            <person name="Amses K."/>
            <person name="Simmons R."/>
            <person name="Seto K."/>
            <person name="Myers J."/>
            <person name="Bonds A."/>
            <person name="Quandt C.A."/>
            <person name="Barry K."/>
            <person name="Liu P."/>
            <person name="Grigoriev I."/>
            <person name="Longcore J.E."/>
            <person name="James T.Y."/>
        </authorList>
    </citation>
    <scope>NUCLEOTIDE SEQUENCE</scope>
    <source>
        <strain evidence="20">JEL0513</strain>
    </source>
</reference>
<evidence type="ECO:0000259" key="18">
    <source>
        <dbReference type="PROSITE" id="PS50970"/>
    </source>
</evidence>
<evidence type="ECO:0000256" key="12">
    <source>
        <dbReference type="ARBA" id="ARBA00022833"/>
    </source>
</evidence>
<accession>A0AAD5XBQ3</accession>
<keyword evidence="14" id="KW-0170">Cobalt</keyword>
<dbReference type="GO" id="GO:0046653">
    <property type="term" value="P:tetrahydrofolate metabolic process"/>
    <property type="evidence" value="ECO:0007669"/>
    <property type="project" value="TreeGrafter"/>
</dbReference>
<dbReference type="InterPro" id="IPR036589">
    <property type="entry name" value="HCY_dom_sf"/>
</dbReference>
<keyword evidence="12 17" id="KW-0862">Zinc</keyword>
<dbReference type="InterPro" id="IPR050554">
    <property type="entry name" value="Met_Synthase/Corrinoid"/>
</dbReference>
<keyword evidence="13" id="KW-0486">Methionine biosynthesis</keyword>
<keyword evidence="8" id="KW-0846">Cobalamin</keyword>
<feature type="domain" description="Hcy-binding" evidence="18">
    <location>
        <begin position="19"/>
        <end position="341"/>
    </location>
</feature>
<dbReference type="Pfam" id="PF00809">
    <property type="entry name" value="Pterin_bind"/>
    <property type="match status" value="1"/>
</dbReference>
<evidence type="ECO:0000313" key="21">
    <source>
        <dbReference type="Proteomes" id="UP001211907"/>
    </source>
</evidence>
<evidence type="ECO:0000259" key="19">
    <source>
        <dbReference type="PROSITE" id="PS50972"/>
    </source>
</evidence>